<dbReference type="CDD" id="cd02440">
    <property type="entry name" value="AdoMet_MTases"/>
    <property type="match status" value="1"/>
</dbReference>
<dbReference type="GO" id="GO:0008168">
    <property type="term" value="F:methyltransferase activity"/>
    <property type="evidence" value="ECO:0007669"/>
    <property type="project" value="UniProtKB-KW"/>
</dbReference>
<proteinExistence type="predicted"/>
<dbReference type="EMBL" id="BK032510">
    <property type="protein sequence ID" value="DAF43630.1"/>
    <property type="molecule type" value="Genomic_DNA"/>
</dbReference>
<dbReference type="Pfam" id="PF13489">
    <property type="entry name" value="Methyltransf_23"/>
    <property type="match status" value="1"/>
</dbReference>
<sequence>MEKIKNFASYNEEMKKSLMDKIYFIGLTEATVFVDFGCADGELIKFMNALFPEYTYIGYDISESMIEAAHINIAGKDNVNLPKNIHLYSEWNALEKFLNENYINSKKAIILNSVIHEVYSYSTLLAIDTFWDVVFGGKFEYVVIRDMLPSMSINKKSNINDIAKVRRKANKSHLSDYENHWGSINENKNLIHFLLKYRWIENWDREVKENYFPIYVENFMEHITDKYVIDYYEEFILPYTKRQILKDFDIELKDNTHIKCILRLNK</sequence>
<dbReference type="InterPro" id="IPR029063">
    <property type="entry name" value="SAM-dependent_MTases_sf"/>
</dbReference>
<protein>
    <submittedName>
        <fullName evidence="1">Methyltransferase domain</fullName>
    </submittedName>
</protein>
<organism evidence="1">
    <name type="scientific">Myoviridae sp. ctNQV2</name>
    <dbReference type="NCBI Taxonomy" id="2827683"/>
    <lineage>
        <taxon>Viruses</taxon>
        <taxon>Duplodnaviria</taxon>
        <taxon>Heunggongvirae</taxon>
        <taxon>Uroviricota</taxon>
        <taxon>Caudoviricetes</taxon>
    </lineage>
</organism>
<name>A0A8S5RXY5_9CAUD</name>
<keyword evidence="1" id="KW-0808">Transferase</keyword>
<dbReference type="SUPFAM" id="SSF53335">
    <property type="entry name" value="S-adenosyl-L-methionine-dependent methyltransferases"/>
    <property type="match status" value="1"/>
</dbReference>
<dbReference type="Gene3D" id="3.40.50.150">
    <property type="entry name" value="Vaccinia Virus protein VP39"/>
    <property type="match status" value="1"/>
</dbReference>
<accession>A0A8S5RXY5</accession>
<dbReference type="GO" id="GO:0032259">
    <property type="term" value="P:methylation"/>
    <property type="evidence" value="ECO:0007669"/>
    <property type="project" value="UniProtKB-KW"/>
</dbReference>
<evidence type="ECO:0000313" key="1">
    <source>
        <dbReference type="EMBL" id="DAF43630.1"/>
    </source>
</evidence>
<reference evidence="1" key="1">
    <citation type="journal article" date="2021" name="Proc. Natl. Acad. Sci. U.S.A.">
        <title>A Catalog of Tens of Thousands of Viruses from Human Metagenomes Reveals Hidden Associations with Chronic Diseases.</title>
        <authorList>
            <person name="Tisza M.J."/>
            <person name="Buck C.B."/>
        </authorList>
    </citation>
    <scope>NUCLEOTIDE SEQUENCE</scope>
    <source>
        <strain evidence="1">CtNQV2</strain>
    </source>
</reference>
<keyword evidence="1" id="KW-0489">Methyltransferase</keyword>